<evidence type="ECO:0008006" key="3">
    <source>
        <dbReference type="Google" id="ProtNLM"/>
    </source>
</evidence>
<dbReference type="InterPro" id="IPR029058">
    <property type="entry name" value="AB_hydrolase_fold"/>
</dbReference>
<sequence>MQPQYFTTPRTARYISLGEPGSGTQHIWFCLHGREQSLQDFASQLVNLDTPERLLVLPEGLSRYALPALGTTPEIAATVANWFAPDSIDADLPDVTTYLDSLAAQVLAACPPNTPVTVLGYGHGAAAACRWLAAGNIPYDRLVLYASIFPAELNRRATLAALPKRPVTVITTTTDSFTPEVAGEGLVQDLEAAGLSAQLRYVSEGPLTLAALGVGAEGASGPAASEQ</sequence>
<reference evidence="1 2" key="1">
    <citation type="submission" date="2019-04" db="EMBL/GenBank/DDBJ databases">
        <authorList>
            <person name="Feng G."/>
            <person name="Zhang J."/>
            <person name="Zhu H."/>
        </authorList>
    </citation>
    <scope>NUCLEOTIDE SEQUENCE [LARGE SCALE GENOMIC DNA]</scope>
    <source>
        <strain evidence="1 2">92R-1</strain>
    </source>
</reference>
<evidence type="ECO:0000313" key="1">
    <source>
        <dbReference type="EMBL" id="TGE09448.1"/>
    </source>
</evidence>
<dbReference type="OrthoDB" id="595091at2"/>
<dbReference type="RefSeq" id="WP_135430134.1">
    <property type="nucleotide sequence ID" value="NZ_SRLA01000001.1"/>
</dbReference>
<evidence type="ECO:0000313" key="2">
    <source>
        <dbReference type="Proteomes" id="UP000298337"/>
    </source>
</evidence>
<protein>
    <recommendedName>
        <fullName evidence="3">Phospholipase</fullName>
    </recommendedName>
</protein>
<comment type="caution">
    <text evidence="1">The sequence shown here is derived from an EMBL/GenBank/DDBJ whole genome shotgun (WGS) entry which is preliminary data.</text>
</comment>
<name>A0A4Z0PB24_9BACT</name>
<dbReference type="AlphaFoldDB" id="A0A4Z0PB24"/>
<organism evidence="1 2">
    <name type="scientific">Hymenobacter fodinae</name>
    <dbReference type="NCBI Taxonomy" id="2510796"/>
    <lineage>
        <taxon>Bacteria</taxon>
        <taxon>Pseudomonadati</taxon>
        <taxon>Bacteroidota</taxon>
        <taxon>Cytophagia</taxon>
        <taxon>Cytophagales</taxon>
        <taxon>Hymenobacteraceae</taxon>
        <taxon>Hymenobacter</taxon>
    </lineage>
</organism>
<dbReference type="SUPFAM" id="SSF53474">
    <property type="entry name" value="alpha/beta-Hydrolases"/>
    <property type="match status" value="1"/>
</dbReference>
<dbReference type="Proteomes" id="UP000298337">
    <property type="component" value="Unassembled WGS sequence"/>
</dbReference>
<proteinExistence type="predicted"/>
<keyword evidence="2" id="KW-1185">Reference proteome</keyword>
<dbReference type="EMBL" id="SRLA01000001">
    <property type="protein sequence ID" value="TGE09448.1"/>
    <property type="molecule type" value="Genomic_DNA"/>
</dbReference>
<gene>
    <name evidence="1" type="ORF">EU556_01030</name>
</gene>
<accession>A0A4Z0PB24</accession>
<dbReference type="Gene3D" id="3.40.50.1820">
    <property type="entry name" value="alpha/beta hydrolase"/>
    <property type="match status" value="1"/>
</dbReference>